<evidence type="ECO:0000256" key="1">
    <source>
        <dbReference type="ARBA" id="ARBA00004141"/>
    </source>
</evidence>
<keyword evidence="4 5" id="KW-0472">Membrane</keyword>
<comment type="caution">
    <text evidence="6">The sequence shown here is derived from an EMBL/GenBank/DDBJ whole genome shotgun (WGS) entry which is preliminary data.</text>
</comment>
<dbReference type="Pfam" id="PF00335">
    <property type="entry name" value="Tetraspanin"/>
    <property type="match status" value="1"/>
</dbReference>
<dbReference type="PANTHER" id="PTHR19282">
    <property type="entry name" value="TETRASPANIN"/>
    <property type="match status" value="1"/>
</dbReference>
<evidence type="ECO:0000313" key="6">
    <source>
        <dbReference type="EMBL" id="OWF43694.1"/>
    </source>
</evidence>
<name>A0A210Q4M4_MIZYE</name>
<dbReference type="Proteomes" id="UP000242188">
    <property type="component" value="Unassembled WGS sequence"/>
</dbReference>
<dbReference type="OrthoDB" id="5845060at2759"/>
<dbReference type="PANTHER" id="PTHR19282:SF452">
    <property type="entry name" value="LD03691P"/>
    <property type="match status" value="1"/>
</dbReference>
<keyword evidence="7" id="KW-1185">Reference proteome</keyword>
<accession>A0A210Q4M4</accession>
<keyword evidence="3 5" id="KW-1133">Transmembrane helix</keyword>
<dbReference type="STRING" id="6573.A0A210Q4M4"/>
<feature type="transmembrane region" description="Helical" evidence="5">
    <location>
        <begin position="12"/>
        <end position="33"/>
    </location>
</feature>
<evidence type="ECO:0000256" key="2">
    <source>
        <dbReference type="ARBA" id="ARBA00022692"/>
    </source>
</evidence>
<feature type="transmembrane region" description="Helical" evidence="5">
    <location>
        <begin position="75"/>
        <end position="100"/>
    </location>
</feature>
<dbReference type="EMBL" id="NEDP02005024">
    <property type="protein sequence ID" value="OWF43694.1"/>
    <property type="molecule type" value="Genomic_DNA"/>
</dbReference>
<dbReference type="GO" id="GO:0016020">
    <property type="term" value="C:membrane"/>
    <property type="evidence" value="ECO:0007669"/>
    <property type="project" value="UniProtKB-SubCell"/>
</dbReference>
<dbReference type="AlphaFoldDB" id="A0A210Q4M4"/>
<protein>
    <submittedName>
        <fullName evidence="6">Tetraspanin-31</fullName>
    </submittedName>
</protein>
<comment type="subcellular location">
    <subcellularLocation>
        <location evidence="1">Membrane</location>
        <topology evidence="1">Multi-pass membrane protein</topology>
    </subcellularLocation>
</comment>
<dbReference type="InterPro" id="IPR018499">
    <property type="entry name" value="Tetraspanin/Peripherin"/>
</dbReference>
<evidence type="ECO:0000256" key="4">
    <source>
        <dbReference type="ARBA" id="ARBA00023136"/>
    </source>
</evidence>
<evidence type="ECO:0000313" key="7">
    <source>
        <dbReference type="Proteomes" id="UP000242188"/>
    </source>
</evidence>
<reference evidence="6 7" key="1">
    <citation type="journal article" date="2017" name="Nat. Ecol. Evol.">
        <title>Scallop genome provides insights into evolution of bilaterian karyotype and development.</title>
        <authorList>
            <person name="Wang S."/>
            <person name="Zhang J."/>
            <person name="Jiao W."/>
            <person name="Li J."/>
            <person name="Xun X."/>
            <person name="Sun Y."/>
            <person name="Guo X."/>
            <person name="Huan P."/>
            <person name="Dong B."/>
            <person name="Zhang L."/>
            <person name="Hu X."/>
            <person name="Sun X."/>
            <person name="Wang J."/>
            <person name="Zhao C."/>
            <person name="Wang Y."/>
            <person name="Wang D."/>
            <person name="Huang X."/>
            <person name="Wang R."/>
            <person name="Lv J."/>
            <person name="Li Y."/>
            <person name="Zhang Z."/>
            <person name="Liu B."/>
            <person name="Lu W."/>
            <person name="Hui Y."/>
            <person name="Liang J."/>
            <person name="Zhou Z."/>
            <person name="Hou R."/>
            <person name="Li X."/>
            <person name="Liu Y."/>
            <person name="Li H."/>
            <person name="Ning X."/>
            <person name="Lin Y."/>
            <person name="Zhao L."/>
            <person name="Xing Q."/>
            <person name="Dou J."/>
            <person name="Li Y."/>
            <person name="Mao J."/>
            <person name="Guo H."/>
            <person name="Dou H."/>
            <person name="Li T."/>
            <person name="Mu C."/>
            <person name="Jiang W."/>
            <person name="Fu Q."/>
            <person name="Fu X."/>
            <person name="Miao Y."/>
            <person name="Liu J."/>
            <person name="Yu Q."/>
            <person name="Li R."/>
            <person name="Liao H."/>
            <person name="Li X."/>
            <person name="Kong Y."/>
            <person name="Jiang Z."/>
            <person name="Chourrout D."/>
            <person name="Li R."/>
            <person name="Bao Z."/>
        </authorList>
    </citation>
    <scope>NUCLEOTIDE SEQUENCE [LARGE SCALE GENOMIC DNA]</scope>
    <source>
        <strain evidence="6 7">PY_sf001</strain>
    </source>
</reference>
<sequence>MVCGGFQCSKNALAALNVLYIFVSFILIGVAAYGRVVAIVTNLTLVGGIIACGVFLFIIALIGLIGAIKHHQVLLFFYMIILFLLFLLQFSLACACLAINEDQQEQFAENGWRLASNQTKETVQYKFDCCGFKDWSIQGDNPSGHPPCGGIQCCSGGNAGPCCTKTSNITEADLQAMCPCQTCLTALQNEIHSAFKITGGVGLFFSFTEVSDIVFIMSSRKSSSDNLSLRTFTAFNFGKLSNTITFKLSAYLLSLSVATCILRYIFIYFPDERNSRNTITFTLQYL</sequence>
<feature type="transmembrane region" description="Helical" evidence="5">
    <location>
        <begin position="248"/>
        <end position="269"/>
    </location>
</feature>
<feature type="transmembrane region" description="Helical" evidence="5">
    <location>
        <begin position="45"/>
        <end position="68"/>
    </location>
</feature>
<proteinExistence type="predicted"/>
<dbReference type="PRINTS" id="PR00259">
    <property type="entry name" value="TMFOUR"/>
</dbReference>
<keyword evidence="2 5" id="KW-0812">Transmembrane</keyword>
<organism evidence="6 7">
    <name type="scientific">Mizuhopecten yessoensis</name>
    <name type="common">Japanese scallop</name>
    <name type="synonym">Patinopecten yessoensis</name>
    <dbReference type="NCBI Taxonomy" id="6573"/>
    <lineage>
        <taxon>Eukaryota</taxon>
        <taxon>Metazoa</taxon>
        <taxon>Spiralia</taxon>
        <taxon>Lophotrochozoa</taxon>
        <taxon>Mollusca</taxon>
        <taxon>Bivalvia</taxon>
        <taxon>Autobranchia</taxon>
        <taxon>Pteriomorphia</taxon>
        <taxon>Pectinida</taxon>
        <taxon>Pectinoidea</taxon>
        <taxon>Pectinidae</taxon>
        <taxon>Mizuhopecten</taxon>
    </lineage>
</organism>
<evidence type="ECO:0000256" key="5">
    <source>
        <dbReference type="SAM" id="Phobius"/>
    </source>
</evidence>
<evidence type="ECO:0000256" key="3">
    <source>
        <dbReference type="ARBA" id="ARBA00022989"/>
    </source>
</evidence>
<gene>
    <name evidence="6" type="ORF">KP79_PYT04233</name>
</gene>